<accession>Q92T16</accession>
<dbReference type="PANTHER" id="PTHR34408:SF1">
    <property type="entry name" value="GLYCOSYL HYDROLASE FAMILY 19 DOMAIN-CONTAINING PROTEIN HI_1415"/>
    <property type="match status" value="1"/>
</dbReference>
<keyword evidence="2" id="KW-1133">Transmembrane helix</keyword>
<evidence type="ECO:0000256" key="2">
    <source>
        <dbReference type="SAM" id="Phobius"/>
    </source>
</evidence>
<dbReference type="Gene3D" id="2.30.30.40">
    <property type="entry name" value="SH3 Domains"/>
    <property type="match status" value="2"/>
</dbReference>
<dbReference type="EMBL" id="AL591688">
    <property type="protein sequence ID" value="CAC41560.2"/>
    <property type="molecule type" value="Genomic_DNA"/>
</dbReference>
<dbReference type="EnsemblBacteria" id="CAC41560">
    <property type="protein sequence ID" value="CAC41560"/>
    <property type="gene ID" value="SMc02848"/>
</dbReference>
<feature type="domain" description="SH3b" evidence="3">
    <location>
        <begin position="158"/>
        <end position="217"/>
    </location>
</feature>
<feature type="compositionally biased region" description="Basic and acidic residues" evidence="1">
    <location>
        <begin position="1"/>
        <end position="19"/>
    </location>
</feature>
<feature type="domain" description="SH3b" evidence="3">
    <location>
        <begin position="84"/>
        <end position="147"/>
    </location>
</feature>
<dbReference type="HOGENOM" id="CLU_086360_0_0_5"/>
<organism evidence="4 5">
    <name type="scientific">Rhizobium meliloti (strain 1021)</name>
    <name type="common">Ensifer meliloti</name>
    <name type="synonym">Sinorhizobium meliloti</name>
    <dbReference type="NCBI Taxonomy" id="266834"/>
    <lineage>
        <taxon>Bacteria</taxon>
        <taxon>Pseudomonadati</taxon>
        <taxon>Pseudomonadota</taxon>
        <taxon>Alphaproteobacteria</taxon>
        <taxon>Hyphomicrobiales</taxon>
        <taxon>Rhizobiaceae</taxon>
        <taxon>Sinorhizobium/Ensifer group</taxon>
        <taxon>Sinorhizobium</taxon>
    </lineage>
</organism>
<evidence type="ECO:0000313" key="5">
    <source>
        <dbReference type="Proteomes" id="UP000001976"/>
    </source>
</evidence>
<dbReference type="OrthoDB" id="9810773at2"/>
<evidence type="ECO:0000256" key="1">
    <source>
        <dbReference type="SAM" id="MobiDB-lite"/>
    </source>
</evidence>
<dbReference type="KEGG" id="sme:SMc02848"/>
<dbReference type="PATRIC" id="fig|266834.11.peg.1534"/>
<evidence type="ECO:0000313" key="4">
    <source>
        <dbReference type="EMBL" id="CAC41560.2"/>
    </source>
</evidence>
<protein>
    <recommendedName>
        <fullName evidence="3">SH3b domain-containing protein</fullName>
    </recommendedName>
</protein>
<dbReference type="PANTHER" id="PTHR34408">
    <property type="entry name" value="FAMILY PROTEIN, PUTATIVE-RELATED"/>
    <property type="match status" value="1"/>
</dbReference>
<dbReference type="InterPro" id="IPR003646">
    <property type="entry name" value="SH3-like_bac-type"/>
</dbReference>
<dbReference type="Proteomes" id="UP000001976">
    <property type="component" value="Chromosome"/>
</dbReference>
<gene>
    <name evidence="4" type="ORF">SMc02848</name>
</gene>
<name>Q92T16_RHIME</name>
<keyword evidence="2" id="KW-0812">Transmembrane</keyword>
<proteinExistence type="predicted"/>
<dbReference type="Pfam" id="PF06347">
    <property type="entry name" value="SH3_4"/>
    <property type="match status" value="2"/>
</dbReference>
<dbReference type="AlphaFoldDB" id="Q92T16"/>
<dbReference type="eggNOG" id="COG3807">
    <property type="taxonomic scope" value="Bacteria"/>
</dbReference>
<reference evidence="5" key="2">
    <citation type="journal article" date="2001" name="Science">
        <title>The composite genome of the legume symbiont Sinorhizobium meliloti.</title>
        <authorList>
            <person name="Galibert F."/>
            <person name="Finan T.M."/>
            <person name="Long S.R."/>
            <person name="Puehler A."/>
            <person name="Abola P."/>
            <person name="Ampe F."/>
            <person name="Barloy-Hubler F."/>
            <person name="Barnett M.J."/>
            <person name="Becker A."/>
            <person name="Boistard P."/>
            <person name="Bothe G."/>
            <person name="Boutry M."/>
            <person name="Bowser L."/>
            <person name="Buhrmester J."/>
            <person name="Cadieu E."/>
            <person name="Capela D."/>
            <person name="Chain P."/>
            <person name="Cowie A."/>
            <person name="Davis R.W."/>
            <person name="Dreano S."/>
            <person name="Federspiel N.A."/>
            <person name="Fisher R.F."/>
            <person name="Gloux S."/>
            <person name="Godrie T."/>
            <person name="Goffeau A."/>
            <person name="Golding B."/>
            <person name="Gouzy J."/>
            <person name="Gurjal M."/>
            <person name="Hernandez-Lucas I."/>
            <person name="Hong A."/>
            <person name="Huizar L."/>
            <person name="Hyman R.W."/>
            <person name="Jones T."/>
            <person name="Kahn D."/>
            <person name="Kahn M.L."/>
            <person name="Kalman S."/>
            <person name="Keating D.H."/>
            <person name="Kiss E."/>
            <person name="Komp C."/>
            <person name="Lelaure V."/>
            <person name="Masuy D."/>
            <person name="Palm C."/>
            <person name="Peck M.C."/>
            <person name="Pohl T.M."/>
            <person name="Portetelle D."/>
            <person name="Purnelle B."/>
            <person name="Ramsperger U."/>
            <person name="Surzycki R."/>
            <person name="Thebault P."/>
            <person name="Vandenbol M."/>
            <person name="Vorhoelter F.J."/>
            <person name="Weidner S."/>
            <person name="Wells D.H."/>
            <person name="Wong K."/>
            <person name="Yeh K.-C."/>
            <person name="Batut J."/>
        </authorList>
    </citation>
    <scope>NUCLEOTIDE SEQUENCE [LARGE SCALE GENOMIC DNA]</scope>
    <source>
        <strain evidence="5">1021</strain>
    </source>
</reference>
<feature type="region of interest" description="Disordered" evidence="1">
    <location>
        <begin position="1"/>
        <end position="31"/>
    </location>
</feature>
<dbReference type="InterPro" id="IPR052354">
    <property type="entry name" value="Cell_Wall_Dynamics_Protein"/>
</dbReference>
<sequence>MGNTIESRRPVRGFEKCGDLRAPGRSAPQGLSPSPAYVRKMSFVMRHFISRVSTLTMAALLGVVLTAGTAQAQAAKGPSGLPLPRFVSLKAKSVNLRIGPSVDYAVAFRYLKSGVPVEIIQEYDNWRRIRDADGTEGWVNQALLSGDRTALAAPWMRSKGEGVFVNMRRDPQGTASIVARVEPGVMLHIGECNGDWCHAETQGVEGWIAQSEIWGAYPGEAFK</sequence>
<reference evidence="4 5" key="1">
    <citation type="journal article" date="2001" name="Proc. Natl. Acad. Sci. U.S.A.">
        <title>Analysis of the chromosome sequence of the legume symbiont Sinorhizobium meliloti strain 1021.</title>
        <authorList>
            <person name="Capela D."/>
            <person name="Barloy-Hubler F."/>
            <person name="Gouzy J."/>
            <person name="Bothe G."/>
            <person name="Ampe F."/>
            <person name="Batut J."/>
            <person name="Boistard P."/>
            <person name="Becker A."/>
            <person name="Boutry M."/>
            <person name="Cadieu E."/>
            <person name="Dreano S."/>
            <person name="Gloux S."/>
            <person name="Godrie T."/>
            <person name="Goffeau A."/>
            <person name="Kahn D."/>
            <person name="Kiss E."/>
            <person name="Lelaure V."/>
            <person name="Masuy D."/>
            <person name="Pohl T."/>
            <person name="Portetelle D."/>
            <person name="Puehler A."/>
            <person name="Purnelle B."/>
            <person name="Ramsperger U."/>
            <person name="Renard C."/>
            <person name="Thebault P."/>
            <person name="Vandenbol M."/>
            <person name="Weidner S."/>
            <person name="Galibert F."/>
        </authorList>
    </citation>
    <scope>NUCLEOTIDE SEQUENCE [LARGE SCALE GENOMIC DNA]</scope>
    <source>
        <strain evidence="4 5">1021</strain>
    </source>
</reference>
<feature type="transmembrane region" description="Helical" evidence="2">
    <location>
        <begin position="48"/>
        <end position="68"/>
    </location>
</feature>
<keyword evidence="2" id="KW-0472">Membrane</keyword>
<evidence type="ECO:0000259" key="3">
    <source>
        <dbReference type="SMART" id="SM00287"/>
    </source>
</evidence>
<dbReference type="SMART" id="SM00287">
    <property type="entry name" value="SH3b"/>
    <property type="match status" value="2"/>
</dbReference>
<dbReference type="InterPro" id="IPR010466">
    <property type="entry name" value="DUF1058"/>
</dbReference>
<keyword evidence="5" id="KW-1185">Reference proteome</keyword>